<protein>
    <submittedName>
        <fullName evidence="1">Uncharacterized protein</fullName>
    </submittedName>
</protein>
<proteinExistence type="predicted"/>
<evidence type="ECO:0000313" key="2">
    <source>
        <dbReference type="Proteomes" id="UP001259832"/>
    </source>
</evidence>
<keyword evidence="2" id="KW-1185">Reference proteome</keyword>
<evidence type="ECO:0000313" key="1">
    <source>
        <dbReference type="EMBL" id="KAK1928897.1"/>
    </source>
</evidence>
<comment type="caution">
    <text evidence="1">The sequence shown here is derived from an EMBL/GenBank/DDBJ whole genome shotgun (WGS) entry which is preliminary data.</text>
</comment>
<dbReference type="Proteomes" id="UP001259832">
    <property type="component" value="Unassembled WGS sequence"/>
</dbReference>
<name>A0AAD9LAX3_9STRA</name>
<organism evidence="1 2">
    <name type="scientific">Phytophthora citrophthora</name>
    <dbReference type="NCBI Taxonomy" id="4793"/>
    <lineage>
        <taxon>Eukaryota</taxon>
        <taxon>Sar</taxon>
        <taxon>Stramenopiles</taxon>
        <taxon>Oomycota</taxon>
        <taxon>Peronosporomycetes</taxon>
        <taxon>Peronosporales</taxon>
        <taxon>Peronosporaceae</taxon>
        <taxon>Phytophthora</taxon>
    </lineage>
</organism>
<sequence length="149" mass="16782">MGWQEVLRERGPAVITKGYELGEEDRAERESRACTLRVAAPTSFNRKTCSIHAQSRNNFNDLNHHAHKCMAKANDHPFGAAMRPVSSNTFLIAPILCIMSEVTLMFQPDIKHGHKNVSVGAGRSALDLMFCTGQRKYWSRVAFRRTGKH</sequence>
<dbReference type="EMBL" id="JASMQC010000056">
    <property type="protein sequence ID" value="KAK1928897.1"/>
    <property type="molecule type" value="Genomic_DNA"/>
</dbReference>
<reference evidence="1" key="1">
    <citation type="submission" date="2023-08" db="EMBL/GenBank/DDBJ databases">
        <title>Reference Genome Resource for the Citrus Pathogen Phytophthora citrophthora.</title>
        <authorList>
            <person name="Moller H."/>
            <person name="Coetzee B."/>
            <person name="Rose L.J."/>
            <person name="Van Niekerk J.M."/>
        </authorList>
    </citation>
    <scope>NUCLEOTIDE SEQUENCE</scope>
    <source>
        <strain evidence="1">STE-U-9442</strain>
    </source>
</reference>
<dbReference type="AlphaFoldDB" id="A0AAD9LAX3"/>
<accession>A0AAD9LAX3</accession>
<gene>
    <name evidence="1" type="ORF">P3T76_015686</name>
</gene>